<evidence type="ECO:0000313" key="3">
    <source>
        <dbReference type="EMBL" id="TPE39716.1"/>
    </source>
</evidence>
<sequence>MRELIDQAVFELFDELFGHIQELVGVFLYDAQALCAVCMLLYFGLEAYKMMAGDARLRVIPLLRPFALTLVVVFWPAFIDTVNMPLQVVNHQAKGLYASQVDQVEDLHRERLALVDSVARQLTESSAEFERIEAEASDASWYETMGIDLQPLFDKMKGYYLMLLAKLHFAAMMVVEWCVLTVFQCCAYIVYFLQIVFAGILVILGPFSFALSVLPGFKDAYLTWIARYISVGLYSGLGYLVMSISFVLVKFGLMKEIDVLRAVLSDPELFMAYVSFPSGGISFYLVSLLVGGLSMLTVPVISTWIVRTTGVSAAVGTVAGGAARAAGGMLK</sequence>
<evidence type="ECO:0000313" key="4">
    <source>
        <dbReference type="Proteomes" id="UP000316727"/>
    </source>
</evidence>
<dbReference type="InterPro" id="IPR012424">
    <property type="entry name" value="Conjugative_transposon_TraJ_C"/>
</dbReference>
<dbReference type="AlphaFoldDB" id="A0A501W242"/>
<keyword evidence="1" id="KW-1133">Transmembrane helix</keyword>
<keyword evidence="1" id="KW-0812">Transmembrane</keyword>
<feature type="domain" description="Conjugative transposon TraJ C-terminal" evidence="2">
    <location>
        <begin position="11"/>
        <end position="324"/>
    </location>
</feature>
<dbReference type="Pfam" id="PF07863">
    <property type="entry name" value="CtnDOT_TraJ"/>
    <property type="match status" value="1"/>
</dbReference>
<evidence type="ECO:0000259" key="2">
    <source>
        <dbReference type="Pfam" id="PF07863"/>
    </source>
</evidence>
<feature type="transmembrane region" description="Helical" evidence="1">
    <location>
        <begin position="159"/>
        <end position="183"/>
    </location>
</feature>
<gene>
    <name evidence="3" type="ORF">FJM65_20740</name>
</gene>
<evidence type="ECO:0000256" key="1">
    <source>
        <dbReference type="SAM" id="Phobius"/>
    </source>
</evidence>
<comment type="caution">
    <text evidence="3">The sequence shown here is derived from an EMBL/GenBank/DDBJ whole genome shotgun (WGS) entry which is preliminary data.</text>
</comment>
<accession>A0A501W242</accession>
<dbReference type="Proteomes" id="UP000316727">
    <property type="component" value="Unassembled WGS sequence"/>
</dbReference>
<proteinExistence type="predicted"/>
<feature type="transmembrane region" description="Helical" evidence="1">
    <location>
        <begin position="225"/>
        <end position="249"/>
    </location>
</feature>
<feature type="transmembrane region" description="Helical" evidence="1">
    <location>
        <begin position="304"/>
        <end position="326"/>
    </location>
</feature>
<reference evidence="3 4" key="1">
    <citation type="submission" date="2019-06" db="EMBL/GenBank/DDBJ databases">
        <title>A novel bacterium of genus Pontibacter, isolated from marine sediment.</title>
        <authorList>
            <person name="Huang H."/>
            <person name="Mo K."/>
            <person name="Hu Y."/>
        </authorList>
    </citation>
    <scope>NUCLEOTIDE SEQUENCE [LARGE SCALE GENOMIC DNA]</scope>
    <source>
        <strain evidence="3 4">HB172049</strain>
    </source>
</reference>
<feature type="transmembrane region" description="Helical" evidence="1">
    <location>
        <begin position="57"/>
        <end position="78"/>
    </location>
</feature>
<dbReference type="EMBL" id="VFRQ01000020">
    <property type="protein sequence ID" value="TPE39716.1"/>
    <property type="molecule type" value="Genomic_DNA"/>
</dbReference>
<feature type="transmembrane region" description="Helical" evidence="1">
    <location>
        <begin position="26"/>
        <end position="45"/>
    </location>
</feature>
<organism evidence="3 4">
    <name type="scientific">Pontibacter mangrovi</name>
    <dbReference type="NCBI Taxonomy" id="2589816"/>
    <lineage>
        <taxon>Bacteria</taxon>
        <taxon>Pseudomonadati</taxon>
        <taxon>Bacteroidota</taxon>
        <taxon>Cytophagia</taxon>
        <taxon>Cytophagales</taxon>
        <taxon>Hymenobacteraceae</taxon>
        <taxon>Pontibacter</taxon>
    </lineage>
</organism>
<dbReference type="OrthoDB" id="1222125at2"/>
<protein>
    <submittedName>
        <fullName evidence="3">Plasmid transfer protein</fullName>
    </submittedName>
</protein>
<feature type="transmembrane region" description="Helical" evidence="1">
    <location>
        <begin position="270"/>
        <end position="298"/>
    </location>
</feature>
<feature type="transmembrane region" description="Helical" evidence="1">
    <location>
        <begin position="190"/>
        <end position="213"/>
    </location>
</feature>
<keyword evidence="4" id="KW-1185">Reference proteome</keyword>
<keyword evidence="1" id="KW-0472">Membrane</keyword>
<name>A0A501W242_9BACT</name>
<dbReference type="RefSeq" id="WP_140624217.1">
    <property type="nucleotide sequence ID" value="NZ_VFRQ01000020.1"/>
</dbReference>